<evidence type="ECO:0008006" key="3">
    <source>
        <dbReference type="Google" id="ProtNLM"/>
    </source>
</evidence>
<reference evidence="1 2" key="1">
    <citation type="journal article" name="Sci. Rep.">
        <title>Telomere-to-telomere assembled and centromere annotated genomes of the two main subspecies of the button mushroom Agaricus bisporus reveal especially polymorphic chromosome ends.</title>
        <authorList>
            <person name="Sonnenberg A.S.M."/>
            <person name="Sedaghat-Telgerd N."/>
            <person name="Lavrijssen B."/>
            <person name="Ohm R.A."/>
            <person name="Hendrickx P.M."/>
            <person name="Scholtmeijer K."/>
            <person name="Baars J.J.P."/>
            <person name="van Peer A."/>
        </authorList>
    </citation>
    <scope>NUCLEOTIDE SEQUENCE [LARGE SCALE GENOMIC DNA]</scope>
    <source>
        <strain evidence="1 2">H119_p4</strain>
    </source>
</reference>
<dbReference type="EMBL" id="JABXXO010000010">
    <property type="protein sequence ID" value="KAF7768628.1"/>
    <property type="molecule type" value="Genomic_DNA"/>
</dbReference>
<dbReference type="CDD" id="cd09917">
    <property type="entry name" value="F-box_SF"/>
    <property type="match status" value="1"/>
</dbReference>
<sequence>MDSSSTFIYLPHELLVHKILVLCDPLDVARVAVSCKKLYRIVYGDLDGETTRGGRGRGDRSLWRALYLAQPLDDLRLCVNRIGIPKSRLRRNSLTTEEGDDGIDWEEELKRVIRARSIVVNPHLCKGEEELQHILSTLLDLVEFVPPAYDLYQTGTAMGGSDEEEIDESVELAKNLVWVPVISREFLDLVERGLPTGITRGQYHIPPKSYWQNQTIQLHSQLHTLYGLTRKDLTKQARRESRAYIYDMRRYREENEFGPLIEGGRYVNWVHLEKIHHVISMHVVWEWVREWVESDVLEKEDSVFEGMIEYMIYPLSMPFTQTVFAKRESGLLGIPPVEVSEEEEEEGERLPEDADWAGIEGDWAVFFCFYDHRQLMAYNQSADIVNRLDTSIFEQEGMTEEFRKLEAKFHVTGLTNDVEHPGRPIISFEGVVNHPSNSTMHGRVRLTSDNHLKWAFDSSETGIGAVWSSVGVQVGGVGSSFGVLGSWTTVFHDDEDPVGKP</sequence>
<organism evidence="1 2">
    <name type="scientific">Agaricus bisporus var. burnettii</name>
    <dbReference type="NCBI Taxonomy" id="192524"/>
    <lineage>
        <taxon>Eukaryota</taxon>
        <taxon>Fungi</taxon>
        <taxon>Dikarya</taxon>
        <taxon>Basidiomycota</taxon>
        <taxon>Agaricomycotina</taxon>
        <taxon>Agaricomycetes</taxon>
        <taxon>Agaricomycetidae</taxon>
        <taxon>Agaricales</taxon>
        <taxon>Agaricineae</taxon>
        <taxon>Agaricaceae</taxon>
        <taxon>Agaricus</taxon>
    </lineage>
</organism>
<protein>
    <recommendedName>
        <fullName evidence="3">F-box domain-containing protein</fullName>
    </recommendedName>
</protein>
<proteinExistence type="predicted"/>
<name>A0A8H7C8X5_AGABI</name>
<evidence type="ECO:0000313" key="1">
    <source>
        <dbReference type="EMBL" id="KAF7768628.1"/>
    </source>
</evidence>
<accession>A0A8H7C8X5</accession>
<dbReference type="AlphaFoldDB" id="A0A8H7C8X5"/>
<gene>
    <name evidence="1" type="ORF">Agabi119p4_7871</name>
</gene>
<comment type="caution">
    <text evidence="1">The sequence shown here is derived from an EMBL/GenBank/DDBJ whole genome shotgun (WGS) entry which is preliminary data.</text>
</comment>
<evidence type="ECO:0000313" key="2">
    <source>
        <dbReference type="Proteomes" id="UP000629468"/>
    </source>
</evidence>
<dbReference type="Proteomes" id="UP000629468">
    <property type="component" value="Unassembled WGS sequence"/>
</dbReference>